<name>A0A1E1KGQ5_9HELO</name>
<gene>
    <name evidence="2" type="ORF">RAG0_06402</name>
</gene>
<accession>A0A1E1KGQ5</accession>
<keyword evidence="3" id="KW-1185">Reference proteome</keyword>
<protein>
    <recommendedName>
        <fullName evidence="4">Enoyl-CoA hydratase</fullName>
    </recommendedName>
</protein>
<dbReference type="InterPro" id="IPR029045">
    <property type="entry name" value="ClpP/crotonase-like_dom_sf"/>
</dbReference>
<proteinExistence type="predicted"/>
<dbReference type="InterPro" id="IPR001753">
    <property type="entry name" value="Enoyl-CoA_hydra/iso"/>
</dbReference>
<dbReference type="InterPro" id="IPR014748">
    <property type="entry name" value="Enoyl-CoA_hydra_C"/>
</dbReference>
<dbReference type="Gene3D" id="3.90.226.10">
    <property type="entry name" value="2-enoyl-CoA Hydratase, Chain A, domain 1"/>
    <property type="match status" value="1"/>
</dbReference>
<sequence>MNLPMTIHLAWTDAKIGFVFSQRGVVMEAASAFFLPRLIGHSKALYLATTGSVLAASSPHFGHLFHELLPKPSSVLPRALTLASQIARQTSTVSTYLMRMMMYHGPNSAEGAHLLDSELMWELYAKEDKKEGIEAWMEKREPEMKSDMRSGMPGNVPWWEELRVIPHRGVRHEKMKATRESRSNECHVQKSRGEGSLTSGQCEYDFATHVSKAWSIIRFAINFRLQSTIQISVLFRLVQGWPKGQPYNYSKGSFLKALAAAWIKDFTSLVMKNSLQPLFPEPVFHIKRSFTSNSPSANILTTNDWQSHPLSRSQHVTSRTAQ</sequence>
<evidence type="ECO:0000256" key="1">
    <source>
        <dbReference type="SAM" id="MobiDB-lite"/>
    </source>
</evidence>
<dbReference type="Pfam" id="PF00378">
    <property type="entry name" value="ECH_1"/>
    <property type="match status" value="1"/>
</dbReference>
<reference evidence="3" key="1">
    <citation type="submission" date="2016-03" db="EMBL/GenBank/DDBJ databases">
        <authorList>
            <person name="Guldener U."/>
        </authorList>
    </citation>
    <scope>NUCLEOTIDE SEQUENCE [LARGE SCALE GENOMIC DNA]</scope>
    <source>
        <strain evidence="3">04CH-RAC-A.6.1</strain>
    </source>
</reference>
<evidence type="ECO:0008006" key="4">
    <source>
        <dbReference type="Google" id="ProtNLM"/>
    </source>
</evidence>
<evidence type="ECO:0000313" key="3">
    <source>
        <dbReference type="Proteomes" id="UP000178912"/>
    </source>
</evidence>
<dbReference type="EMBL" id="FJUX01000031">
    <property type="protein sequence ID" value="CZS97238.1"/>
    <property type="molecule type" value="Genomic_DNA"/>
</dbReference>
<feature type="compositionally biased region" description="Basic and acidic residues" evidence="1">
    <location>
        <begin position="175"/>
        <end position="193"/>
    </location>
</feature>
<dbReference type="Proteomes" id="UP000178912">
    <property type="component" value="Unassembled WGS sequence"/>
</dbReference>
<dbReference type="Gene3D" id="1.10.12.10">
    <property type="entry name" value="Lyase 2-enoyl-coa Hydratase, Chain A, domain 2"/>
    <property type="match status" value="1"/>
</dbReference>
<dbReference type="OrthoDB" id="2018133at2759"/>
<organism evidence="2 3">
    <name type="scientific">Rhynchosporium agropyri</name>
    <dbReference type="NCBI Taxonomy" id="914238"/>
    <lineage>
        <taxon>Eukaryota</taxon>
        <taxon>Fungi</taxon>
        <taxon>Dikarya</taxon>
        <taxon>Ascomycota</taxon>
        <taxon>Pezizomycotina</taxon>
        <taxon>Leotiomycetes</taxon>
        <taxon>Helotiales</taxon>
        <taxon>Ploettnerulaceae</taxon>
        <taxon>Rhynchosporium</taxon>
    </lineage>
</organism>
<dbReference type="SUPFAM" id="SSF52096">
    <property type="entry name" value="ClpP/crotonase"/>
    <property type="match status" value="1"/>
</dbReference>
<feature type="region of interest" description="Disordered" evidence="1">
    <location>
        <begin position="175"/>
        <end position="194"/>
    </location>
</feature>
<dbReference type="AlphaFoldDB" id="A0A1E1KGQ5"/>
<evidence type="ECO:0000313" key="2">
    <source>
        <dbReference type="EMBL" id="CZS97238.1"/>
    </source>
</evidence>